<dbReference type="Proteomes" id="UP000464827">
    <property type="component" value="Segment"/>
</dbReference>
<proteinExistence type="predicted"/>
<protein>
    <submittedName>
        <fullName evidence="1">Uncharacterized protein</fullName>
    </submittedName>
</protein>
<organism evidence="1 2">
    <name type="scientific">Butyrivibrio phage Idris</name>
    <dbReference type="NCBI Taxonomy" id="2696360"/>
    <lineage>
        <taxon>Viruses</taxon>
        <taxon>Duplodnaviria</taxon>
        <taxon>Heunggongvirae</taxon>
        <taxon>Uroviricota</taxon>
        <taxon>Caudoviricetes</taxon>
        <taxon>Arawnvirus</taxon>
        <taxon>Arawnvirus arawn</taxon>
    </lineage>
</organism>
<dbReference type="EMBL" id="MN882554">
    <property type="protein sequence ID" value="QIY92827.1"/>
    <property type="molecule type" value="Genomic_DNA"/>
</dbReference>
<sequence length="71" mass="7875">MPVWKYDEAAISRAEYEKNEAIYSELVVMIEQQAANDSVYGDVLLQQADAQATLAEQDEVLADILLTVQGV</sequence>
<reference evidence="1 2" key="1">
    <citation type="submission" date="2019-12" db="EMBL/GenBank/DDBJ databases">
        <title>The Isolation and Genome Sequencing of Six Novel Lytic Bacteriophages from the Rumen Active Against Butyrivibrio fibrisolvens.</title>
        <authorList>
            <person name="Friedersdorff J.C.A."/>
            <person name="Kingston-Smith A.H."/>
            <person name="Pachebat J.A."/>
            <person name="Rooke D."/>
            <person name="Creevey C.J."/>
        </authorList>
    </citation>
    <scope>NUCLEOTIDE SEQUENCE [LARGE SCALE GENOMIC DNA]</scope>
</reference>
<accession>A0A6H1MY30</accession>
<evidence type="ECO:0000313" key="1">
    <source>
        <dbReference type="EMBL" id="QIY92827.1"/>
    </source>
</evidence>
<evidence type="ECO:0000313" key="2">
    <source>
        <dbReference type="Proteomes" id="UP000464827"/>
    </source>
</evidence>
<name>A0A6H1MY30_9CAUD</name>